<evidence type="ECO:0000256" key="3">
    <source>
        <dbReference type="ARBA" id="ARBA00013236"/>
    </source>
</evidence>
<accession>V5WIG6</accession>
<dbReference type="NCBIfam" id="TIGR01513">
    <property type="entry name" value="NAPRTase_put"/>
    <property type="match status" value="1"/>
</dbReference>
<dbReference type="InterPro" id="IPR006405">
    <property type="entry name" value="Nic_PRibTrfase_pncB"/>
</dbReference>
<dbReference type="EMBL" id="CP006939">
    <property type="protein sequence ID" value="AHC15359.1"/>
    <property type="molecule type" value="Genomic_DNA"/>
</dbReference>
<dbReference type="AlphaFoldDB" id="V5WIG6"/>
<keyword evidence="4" id="KW-0597">Phosphoprotein</keyword>
<dbReference type="SUPFAM" id="SSF54675">
    <property type="entry name" value="Nicotinate/Quinolinate PRTase N-terminal domain-like"/>
    <property type="match status" value="1"/>
</dbReference>
<evidence type="ECO:0000256" key="9">
    <source>
        <dbReference type="RuleBase" id="RU365100"/>
    </source>
</evidence>
<evidence type="ECO:0000259" key="10">
    <source>
        <dbReference type="Pfam" id="PF04095"/>
    </source>
</evidence>
<keyword evidence="13" id="KW-0328">Glycosyltransferase</keyword>
<dbReference type="GO" id="GO:0034355">
    <property type="term" value="P:NAD+ biosynthetic process via the salvage pathway"/>
    <property type="evidence" value="ECO:0007669"/>
    <property type="project" value="TreeGrafter"/>
</dbReference>
<dbReference type="PIRSF" id="PIRSF000484">
    <property type="entry name" value="NAPRT"/>
    <property type="match status" value="1"/>
</dbReference>
<dbReference type="GO" id="GO:0047280">
    <property type="term" value="F:nicotinamide phosphoribosyltransferase activity"/>
    <property type="evidence" value="ECO:0007669"/>
    <property type="project" value="UniProtKB-ARBA"/>
</dbReference>
<keyword evidence="14" id="KW-1185">Reference proteome</keyword>
<dbReference type="FunFam" id="3.20.20.70:FF:000076">
    <property type="entry name" value="Nicotinate phosphoribosyltransferase"/>
    <property type="match status" value="1"/>
</dbReference>
<evidence type="ECO:0000256" key="2">
    <source>
        <dbReference type="ARBA" id="ARBA00010897"/>
    </source>
</evidence>
<keyword evidence="6 9" id="KW-0662">Pyridine nucleotide biosynthesis</keyword>
<dbReference type="Gene3D" id="3.20.20.70">
    <property type="entry name" value="Aldolase class I"/>
    <property type="match status" value="1"/>
</dbReference>
<dbReference type="GO" id="GO:0005829">
    <property type="term" value="C:cytosol"/>
    <property type="evidence" value="ECO:0007669"/>
    <property type="project" value="TreeGrafter"/>
</dbReference>
<comment type="similarity">
    <text evidence="2 9">Belongs to the NAPRTase family.</text>
</comment>
<dbReference type="EC" id="6.3.4.21" evidence="3 9"/>
<dbReference type="STRING" id="1307761.L21SP2_1988"/>
<evidence type="ECO:0000256" key="5">
    <source>
        <dbReference type="ARBA" id="ARBA00022598"/>
    </source>
</evidence>
<dbReference type="HOGENOM" id="CLU_025154_2_1_12"/>
<evidence type="ECO:0000256" key="6">
    <source>
        <dbReference type="ARBA" id="ARBA00022642"/>
    </source>
</evidence>
<feature type="domain" description="Nicotinate phosphoribosyltransferase C-terminal" evidence="12">
    <location>
        <begin position="375"/>
        <end position="477"/>
    </location>
</feature>
<dbReference type="PANTHER" id="PTHR11098:SF1">
    <property type="entry name" value="NICOTINATE PHOSPHORIBOSYLTRANSFERASE"/>
    <property type="match status" value="1"/>
</dbReference>
<evidence type="ECO:0000313" key="13">
    <source>
        <dbReference type="EMBL" id="AHC15359.1"/>
    </source>
</evidence>
<dbReference type="GO" id="GO:0004516">
    <property type="term" value="F:nicotinate phosphoribosyltransferase activity"/>
    <property type="evidence" value="ECO:0007669"/>
    <property type="project" value="UniProtKB-UniRule"/>
</dbReference>
<name>V5WIG6_9SPIO</name>
<sequence>MADIENGPLLTDLYQLTMAYGLWKSGRSSMEGTFHLFFRKAPFGGQYCIAAGIDEAGDFLSSYHFSRTDLEYIASLKDGEGKRLFHRDFIQYLAEMKLECSIDAVAEGTPVFPFEPILRVQGPLLQCMLLETPLLNFINFPTLIATKASRIVRAAHGDPVLEFGLRRAQGRNGGLGASRAAYIGGCAATSNVLAGKHYGIPVKGTIAHSWVMSFSDELESFKTYVDVMPGNSLLLVDTYSTESGVHNAIEAGKRLREAGHDLAGIRLDSGDLTYLSWEARRMLDEAGFRNAKIVASNNLDEYLISSLKEEGAQIDIWGVGTRLITAYDQPALDGIYKLSAVRDMHGEPAITEWSPRLKVSEQSIKSSTPGVHQIRRYSKDGIFRGDAIYDLSLGVDHPGVIVDPMDSTRWKRFGDEYSYQDLLRPMFRDGAVQYRRKPLSEIRDYTAAQLKGFHPAVTRLVNPHSYPAGNETRLHNLRQDMIMDARESG</sequence>
<dbReference type="PATRIC" id="fig|1307761.3.peg.1981"/>
<evidence type="ECO:0000313" key="14">
    <source>
        <dbReference type="Proteomes" id="UP000018680"/>
    </source>
</evidence>
<feature type="domain" description="Nicotinate phosphoribosyltransferase N-terminal" evidence="11">
    <location>
        <begin position="9"/>
        <end position="139"/>
    </location>
</feature>
<dbReference type="Pfam" id="PF04095">
    <property type="entry name" value="NAPRTase"/>
    <property type="match status" value="1"/>
</dbReference>
<dbReference type="KEGG" id="slr:L21SP2_1988"/>
<dbReference type="InterPro" id="IPR036068">
    <property type="entry name" value="Nicotinate_pribotase-like_C"/>
</dbReference>
<dbReference type="UniPathway" id="UPA00253">
    <property type="reaction ID" value="UER00457"/>
</dbReference>
<dbReference type="Gene3D" id="3.20.140.10">
    <property type="entry name" value="nicotinate phosphoribosyltransferase"/>
    <property type="match status" value="1"/>
</dbReference>
<protein>
    <recommendedName>
        <fullName evidence="3 9">Nicotinate phosphoribosyltransferase</fullName>
        <ecNumber evidence="3 9">6.3.4.21</ecNumber>
    </recommendedName>
</protein>
<feature type="domain" description="Nicotinate/nicotinamide phosphoribosyltransferase" evidence="10">
    <location>
        <begin position="162"/>
        <end position="365"/>
    </location>
</feature>
<comment type="catalytic activity">
    <reaction evidence="8 9">
        <text>5-phospho-alpha-D-ribose 1-diphosphate + nicotinate + ATP + H2O = nicotinate beta-D-ribonucleotide + ADP + phosphate + diphosphate</text>
        <dbReference type="Rhea" id="RHEA:36163"/>
        <dbReference type="ChEBI" id="CHEBI:15377"/>
        <dbReference type="ChEBI" id="CHEBI:30616"/>
        <dbReference type="ChEBI" id="CHEBI:32544"/>
        <dbReference type="ChEBI" id="CHEBI:33019"/>
        <dbReference type="ChEBI" id="CHEBI:43474"/>
        <dbReference type="ChEBI" id="CHEBI:57502"/>
        <dbReference type="ChEBI" id="CHEBI:58017"/>
        <dbReference type="ChEBI" id="CHEBI:456216"/>
        <dbReference type="EC" id="6.3.4.21"/>
    </reaction>
</comment>
<organism evidence="13 14">
    <name type="scientific">Salinispira pacifica</name>
    <dbReference type="NCBI Taxonomy" id="1307761"/>
    <lineage>
        <taxon>Bacteria</taxon>
        <taxon>Pseudomonadati</taxon>
        <taxon>Spirochaetota</taxon>
        <taxon>Spirochaetia</taxon>
        <taxon>Spirochaetales</taxon>
        <taxon>Spirochaetaceae</taxon>
        <taxon>Salinispira</taxon>
    </lineage>
</organism>
<evidence type="ECO:0000256" key="1">
    <source>
        <dbReference type="ARBA" id="ARBA00004952"/>
    </source>
</evidence>
<evidence type="ECO:0000256" key="8">
    <source>
        <dbReference type="ARBA" id="ARBA00048668"/>
    </source>
</evidence>
<comment type="function">
    <text evidence="9">Catalyzes the first step in the biosynthesis of NAD from nicotinic acid, the ATP-dependent synthesis of beta-nicotinate D-ribonucleotide from nicotinate and 5-phospho-D-ribose 1-phosphate.</text>
</comment>
<dbReference type="Pfam" id="PF17767">
    <property type="entry name" value="NAPRTase_N"/>
    <property type="match status" value="1"/>
</dbReference>
<keyword evidence="7 9" id="KW-0808">Transferase</keyword>
<gene>
    <name evidence="13" type="ORF">L21SP2_1988</name>
</gene>
<keyword evidence="5 9" id="KW-0436">Ligase</keyword>
<proteinExistence type="inferred from homology"/>
<dbReference type="InterPro" id="IPR013785">
    <property type="entry name" value="Aldolase_TIM"/>
</dbReference>
<dbReference type="Pfam" id="PF17956">
    <property type="entry name" value="NAPRTase_C"/>
    <property type="match status" value="1"/>
</dbReference>
<dbReference type="PANTHER" id="PTHR11098">
    <property type="entry name" value="NICOTINATE PHOSPHORIBOSYLTRANSFERASE"/>
    <property type="match status" value="1"/>
</dbReference>
<comment type="pathway">
    <text evidence="1 9">Cofactor biosynthesis; NAD(+) biosynthesis; nicotinate D-ribonucleotide from nicotinate: step 1/1.</text>
</comment>
<reference evidence="13 14" key="1">
    <citation type="journal article" date="2015" name="Stand. Genomic Sci.">
        <title>Complete genome sequence and description of Salinispira pacifica gen. nov., sp. nov., a novel spirochaete isolated form a hypersaline microbial mat.</title>
        <authorList>
            <person name="Ben Hania W."/>
            <person name="Joseph M."/>
            <person name="Schumann P."/>
            <person name="Bunk B."/>
            <person name="Fiebig A."/>
            <person name="Sproer C."/>
            <person name="Klenk H.P."/>
            <person name="Fardeau M.L."/>
            <person name="Spring S."/>
        </authorList>
    </citation>
    <scope>NUCLEOTIDE SEQUENCE [LARGE SCALE GENOMIC DNA]</scope>
    <source>
        <strain evidence="13 14">L21-RPul-D2</strain>
    </source>
</reference>
<dbReference type="Proteomes" id="UP000018680">
    <property type="component" value="Chromosome"/>
</dbReference>
<dbReference type="RefSeq" id="WP_024268276.1">
    <property type="nucleotide sequence ID" value="NC_023035.1"/>
</dbReference>
<comment type="PTM">
    <text evidence="9">Transiently phosphorylated on a His residue during the reaction cycle. Phosphorylation strongly increases the affinity for substrates and increases the rate of nicotinate D-ribonucleotide production. Dephosphorylation regenerates the low-affinity form of the enzyme, leading to product release.</text>
</comment>
<dbReference type="SUPFAM" id="SSF51690">
    <property type="entry name" value="Nicotinate/Quinolinate PRTase C-terminal domain-like"/>
    <property type="match status" value="1"/>
</dbReference>
<dbReference type="InterPro" id="IPR007229">
    <property type="entry name" value="Nic_PRibTrfase-Fam"/>
</dbReference>
<dbReference type="NCBIfam" id="NF009131">
    <property type="entry name" value="PRK12484.1"/>
    <property type="match status" value="1"/>
</dbReference>
<dbReference type="InterPro" id="IPR041619">
    <property type="entry name" value="NAPRTase_C"/>
</dbReference>
<dbReference type="InterPro" id="IPR040727">
    <property type="entry name" value="NAPRTase_N"/>
</dbReference>
<evidence type="ECO:0000259" key="11">
    <source>
        <dbReference type="Pfam" id="PF17767"/>
    </source>
</evidence>
<dbReference type="eggNOG" id="COG1488">
    <property type="taxonomic scope" value="Bacteria"/>
</dbReference>
<dbReference type="InterPro" id="IPR041525">
    <property type="entry name" value="N/Namide_PRibTrfase"/>
</dbReference>
<evidence type="ECO:0000256" key="7">
    <source>
        <dbReference type="ARBA" id="ARBA00022679"/>
    </source>
</evidence>
<dbReference type="CDD" id="cd01570">
    <property type="entry name" value="NAPRTase_A"/>
    <property type="match status" value="1"/>
</dbReference>
<evidence type="ECO:0000259" key="12">
    <source>
        <dbReference type="Pfam" id="PF17956"/>
    </source>
</evidence>
<dbReference type="NCBIfam" id="NF006695">
    <property type="entry name" value="PRK09243.1-2"/>
    <property type="match status" value="1"/>
</dbReference>
<evidence type="ECO:0000256" key="4">
    <source>
        <dbReference type="ARBA" id="ARBA00022553"/>
    </source>
</evidence>